<reference evidence="1" key="1">
    <citation type="submission" date="2021-01" db="EMBL/GenBank/DDBJ databases">
        <title>Adiantum capillus-veneris genome.</title>
        <authorList>
            <person name="Fang Y."/>
            <person name="Liao Q."/>
        </authorList>
    </citation>
    <scope>NUCLEOTIDE SEQUENCE</scope>
    <source>
        <strain evidence="1">H3</strain>
        <tissue evidence="1">Leaf</tissue>
    </source>
</reference>
<dbReference type="EMBL" id="JABFUD020000020">
    <property type="protein sequence ID" value="KAI5064220.1"/>
    <property type="molecule type" value="Genomic_DNA"/>
</dbReference>
<protein>
    <submittedName>
        <fullName evidence="1">Uncharacterized protein</fullName>
    </submittedName>
</protein>
<evidence type="ECO:0000313" key="2">
    <source>
        <dbReference type="Proteomes" id="UP000886520"/>
    </source>
</evidence>
<sequence>MRVGGASVDVPLPPRVNEVISATNTSHKGKEVIVETRVDENMEREHVAHGEIVAKKTISFVYIVDIPLSSLSSLSDSRCMAISGDYTAIAADFRAGVRHPAWIRVHEHMGSARFDGTLCVRGGRTVAWVADFIFLDLPFGGSHLASPVVPLWDICSEDHVRAGMQLAYSTLSDSGWLLIMVSMTGDTIGWVERFCRASEMTIHRRIVVLHHGAYGYGNSFGGRIECHFSLLLMEWVIHSFVIAKFHGHHLSSHWSRTVQMLMFCHRVLRMSNAPYHVSLHGRRLPSRRSGIAQTPFFFHRVLNEPCCQKLVFV</sequence>
<proteinExistence type="predicted"/>
<evidence type="ECO:0000313" key="1">
    <source>
        <dbReference type="EMBL" id="KAI5064220.1"/>
    </source>
</evidence>
<name>A0A9D4UA95_ADICA</name>
<accession>A0A9D4UA95</accession>
<gene>
    <name evidence="1" type="ORF">GOP47_0020890</name>
</gene>
<keyword evidence="2" id="KW-1185">Reference proteome</keyword>
<comment type="caution">
    <text evidence="1">The sequence shown here is derived from an EMBL/GenBank/DDBJ whole genome shotgun (WGS) entry which is preliminary data.</text>
</comment>
<organism evidence="1 2">
    <name type="scientific">Adiantum capillus-veneris</name>
    <name type="common">Maidenhair fern</name>
    <dbReference type="NCBI Taxonomy" id="13818"/>
    <lineage>
        <taxon>Eukaryota</taxon>
        <taxon>Viridiplantae</taxon>
        <taxon>Streptophyta</taxon>
        <taxon>Embryophyta</taxon>
        <taxon>Tracheophyta</taxon>
        <taxon>Polypodiopsida</taxon>
        <taxon>Polypodiidae</taxon>
        <taxon>Polypodiales</taxon>
        <taxon>Pteridineae</taxon>
        <taxon>Pteridaceae</taxon>
        <taxon>Vittarioideae</taxon>
        <taxon>Adiantum</taxon>
    </lineage>
</organism>
<dbReference type="AlphaFoldDB" id="A0A9D4UA95"/>
<dbReference type="Proteomes" id="UP000886520">
    <property type="component" value="Chromosome 20"/>
</dbReference>